<protein>
    <submittedName>
        <fullName evidence="1">Uncharacterized protein</fullName>
    </submittedName>
</protein>
<gene>
    <name evidence="1" type="ORF">ODY93_17565</name>
</gene>
<organism evidence="1 2">
    <name type="scientific">Shewanella xiamenensis</name>
    <dbReference type="NCBI Taxonomy" id="332186"/>
    <lineage>
        <taxon>Bacteria</taxon>
        <taxon>Pseudomonadati</taxon>
        <taxon>Pseudomonadota</taxon>
        <taxon>Gammaproteobacteria</taxon>
        <taxon>Alteromonadales</taxon>
        <taxon>Shewanellaceae</taxon>
        <taxon>Shewanella</taxon>
    </lineage>
</organism>
<dbReference type="RefSeq" id="WP_282679889.1">
    <property type="nucleotide sequence ID" value="NZ_JAOTLW010000021.1"/>
</dbReference>
<evidence type="ECO:0000313" key="2">
    <source>
        <dbReference type="Proteomes" id="UP001159075"/>
    </source>
</evidence>
<accession>A0ABT6UI24</accession>
<comment type="caution">
    <text evidence="1">The sequence shown here is derived from an EMBL/GenBank/DDBJ whole genome shotgun (WGS) entry which is preliminary data.</text>
</comment>
<proteinExistence type="predicted"/>
<sequence>MGLLSEINAFFSLKDRFWKASANEPEAPNTAKRFIRLFEGHGVARAQIPRFFGHGLNLYQVENESELLKALNQDILQAAAELFGIKLEWLEGATDELYELNNFYKAPRQFGIWLDQLMAKSVNPDVDGWLLTTHVSGDQYDALILMRERIGELSSQPIYRYHFCELWIYSYWKCRADLAACIAQAWKRNCYIYGRELKVNVFEKLASLTAIPDAECEGTEIRGRHFHPENLATEPKDFVKGIAEGEFGKSAALARWLEWHERGLMVAGFGDCAPKFQKLLKSLR</sequence>
<dbReference type="EMBL" id="JAOTLW010000021">
    <property type="protein sequence ID" value="MDI5833395.1"/>
    <property type="molecule type" value="Genomic_DNA"/>
</dbReference>
<reference evidence="1 2" key="1">
    <citation type="submission" date="2022-09" db="EMBL/GenBank/DDBJ databases">
        <title>The outer-membrane cytochrome OmcA is essential for infection of Shewanella oneidensis by a zebrafish-associated bacteriophage.</title>
        <authorList>
            <person name="Grenfell A.W."/>
            <person name="Intile P."/>
            <person name="Mcfarlane J."/>
            <person name="Leung D."/>
            <person name="Abdalla K."/>
            <person name="Wold M."/>
            <person name="Kees E."/>
            <person name="Gralnick J."/>
        </authorList>
    </citation>
    <scope>NUCLEOTIDE SEQUENCE [LARGE SCALE GENOMIC DNA]</scope>
    <source>
        <strain evidence="1 2">NF-5</strain>
    </source>
</reference>
<evidence type="ECO:0000313" key="1">
    <source>
        <dbReference type="EMBL" id="MDI5833395.1"/>
    </source>
</evidence>
<keyword evidence="2" id="KW-1185">Reference proteome</keyword>
<dbReference type="Proteomes" id="UP001159075">
    <property type="component" value="Unassembled WGS sequence"/>
</dbReference>
<name>A0ABT6UI24_9GAMM</name>